<proteinExistence type="predicted"/>
<evidence type="ECO:0000256" key="5">
    <source>
        <dbReference type="ARBA" id="ARBA00022723"/>
    </source>
</evidence>
<evidence type="ECO:0000256" key="8">
    <source>
        <dbReference type="ARBA" id="ARBA00022842"/>
    </source>
</evidence>
<keyword evidence="5" id="KW-0479">Metal-binding</keyword>
<reference evidence="14" key="1">
    <citation type="submission" date="2021-05" db="EMBL/GenBank/DDBJ databases">
        <authorList>
            <person name="Pietrasiak N."/>
            <person name="Ward R."/>
            <person name="Stajich J.E."/>
            <person name="Kurbessoian T."/>
        </authorList>
    </citation>
    <scope>NUCLEOTIDE SEQUENCE</scope>
    <source>
        <strain evidence="14">JT2-VF2</strain>
    </source>
</reference>
<dbReference type="PROSITE" id="PS51720">
    <property type="entry name" value="G_AIG1"/>
    <property type="match status" value="1"/>
</dbReference>
<dbReference type="SUPFAM" id="SSF52540">
    <property type="entry name" value="P-loop containing nucleoside triphosphate hydrolases"/>
    <property type="match status" value="1"/>
</dbReference>
<keyword evidence="7" id="KW-0378">Hydrolase</keyword>
<protein>
    <submittedName>
        <fullName evidence="14">50S ribosome-binding GTPase</fullName>
    </submittedName>
</protein>
<evidence type="ECO:0000313" key="14">
    <source>
        <dbReference type="EMBL" id="MBW4563995.1"/>
    </source>
</evidence>
<keyword evidence="9" id="KW-0653">Protein transport</keyword>
<comment type="caution">
    <text evidence="14">The sequence shown here is derived from an EMBL/GenBank/DDBJ whole genome shotgun (WGS) entry which is preliminary data.</text>
</comment>
<dbReference type="AlphaFoldDB" id="A0A951Q1I1"/>
<dbReference type="Gene3D" id="3.40.50.300">
    <property type="entry name" value="P-loop containing nucleotide triphosphate hydrolases"/>
    <property type="match status" value="1"/>
</dbReference>
<reference evidence="14" key="2">
    <citation type="journal article" date="2022" name="Microbiol. Resour. Announc.">
        <title>Metagenome Sequencing to Explore Phylogenomics of Terrestrial Cyanobacteria.</title>
        <authorList>
            <person name="Ward R.D."/>
            <person name="Stajich J.E."/>
            <person name="Johansen J.R."/>
            <person name="Huntemann M."/>
            <person name="Clum A."/>
            <person name="Foster B."/>
            <person name="Foster B."/>
            <person name="Roux S."/>
            <person name="Palaniappan K."/>
            <person name="Varghese N."/>
            <person name="Mukherjee S."/>
            <person name="Reddy T.B.K."/>
            <person name="Daum C."/>
            <person name="Copeland A."/>
            <person name="Chen I.A."/>
            <person name="Ivanova N.N."/>
            <person name="Kyrpides N.C."/>
            <person name="Shapiro N."/>
            <person name="Eloe-Fadrosh E.A."/>
            <person name="Pietrasiak N."/>
        </authorList>
    </citation>
    <scope>NUCLEOTIDE SEQUENCE</scope>
    <source>
        <strain evidence="14">JT2-VF2</strain>
    </source>
</reference>
<dbReference type="InterPro" id="IPR045058">
    <property type="entry name" value="GIMA/IAN/Toc"/>
</dbReference>
<accession>A0A951Q1I1</accession>
<keyword evidence="12" id="KW-0472">Membrane</keyword>
<evidence type="ECO:0000259" key="13">
    <source>
        <dbReference type="PROSITE" id="PS51720"/>
    </source>
</evidence>
<evidence type="ECO:0000256" key="6">
    <source>
        <dbReference type="ARBA" id="ARBA00022741"/>
    </source>
</evidence>
<evidence type="ECO:0000256" key="10">
    <source>
        <dbReference type="ARBA" id="ARBA00022989"/>
    </source>
</evidence>
<dbReference type="GO" id="GO:0015031">
    <property type="term" value="P:protein transport"/>
    <property type="evidence" value="ECO:0007669"/>
    <property type="project" value="UniProtKB-KW"/>
</dbReference>
<dbReference type="InterPro" id="IPR006703">
    <property type="entry name" value="G_AIG1"/>
</dbReference>
<keyword evidence="6" id="KW-0547">Nucleotide-binding</keyword>
<sequence>MSSIGTSSQETAKDFIADIIEKLQAQRGNKFIFLLVGRTGVGKSSTINSLMGTEIAKVGDYEPTTMEIKPYNSDIKGVNFTVIDTPGLCDDIEEAGNDYKYLELMRSNVSQVDSMWFVSRLDETRVTSDEKRGIKLISEAFKSTIWQNAVIVFTFAGNIDASKYELALKKRTELIRNEIAKYTGIGIANNIPSVAVDNKSETTPDGEKWLAELYTQVYARMSAKGAAPFLMATVERVKPPKKEKEVVKEVIYVPTPVRNPDPEETAKYSRPIELNDRQAEIVRNKTSDVLQFTVAGASVGAAFGAIAGPAGAAIGGAIGGVIGFFGGLFGK</sequence>
<comment type="cofactor">
    <cofactor evidence="1">
        <name>Mg(2+)</name>
        <dbReference type="ChEBI" id="CHEBI:18420"/>
    </cofactor>
</comment>
<keyword evidence="4" id="KW-0812">Transmembrane</keyword>
<keyword evidence="11" id="KW-0342">GTP-binding</keyword>
<evidence type="ECO:0000256" key="7">
    <source>
        <dbReference type="ARBA" id="ARBA00022801"/>
    </source>
</evidence>
<name>A0A951Q1I1_9NOST</name>
<evidence type="ECO:0000256" key="9">
    <source>
        <dbReference type="ARBA" id="ARBA00022927"/>
    </source>
</evidence>
<evidence type="ECO:0000256" key="4">
    <source>
        <dbReference type="ARBA" id="ARBA00022692"/>
    </source>
</evidence>
<evidence type="ECO:0000256" key="1">
    <source>
        <dbReference type="ARBA" id="ARBA00001946"/>
    </source>
</evidence>
<evidence type="ECO:0000256" key="3">
    <source>
        <dbReference type="ARBA" id="ARBA00022448"/>
    </source>
</evidence>
<keyword evidence="8" id="KW-0460">Magnesium</keyword>
<keyword evidence="3" id="KW-0813">Transport</keyword>
<dbReference type="InterPro" id="IPR027417">
    <property type="entry name" value="P-loop_NTPase"/>
</dbReference>
<dbReference type="EMBL" id="JAHHHN010000017">
    <property type="protein sequence ID" value="MBW4563995.1"/>
    <property type="molecule type" value="Genomic_DNA"/>
</dbReference>
<evidence type="ECO:0000256" key="12">
    <source>
        <dbReference type="ARBA" id="ARBA00023136"/>
    </source>
</evidence>
<evidence type="ECO:0000256" key="2">
    <source>
        <dbReference type="ARBA" id="ARBA00004167"/>
    </source>
</evidence>
<comment type="subcellular location">
    <subcellularLocation>
        <location evidence="2">Membrane</location>
        <topology evidence="2">Single-pass membrane protein</topology>
    </subcellularLocation>
</comment>
<gene>
    <name evidence="14" type="ORF">KME32_23220</name>
</gene>
<feature type="domain" description="AIG1-type G" evidence="13">
    <location>
        <begin position="28"/>
        <end position="238"/>
    </location>
</feature>
<dbReference type="Pfam" id="PF04548">
    <property type="entry name" value="AIG1"/>
    <property type="match status" value="1"/>
</dbReference>
<dbReference type="Proteomes" id="UP000715781">
    <property type="component" value="Unassembled WGS sequence"/>
</dbReference>
<evidence type="ECO:0000313" key="15">
    <source>
        <dbReference type="Proteomes" id="UP000715781"/>
    </source>
</evidence>
<dbReference type="GO" id="GO:0016787">
    <property type="term" value="F:hydrolase activity"/>
    <property type="evidence" value="ECO:0007669"/>
    <property type="project" value="UniProtKB-KW"/>
</dbReference>
<dbReference type="GO" id="GO:0046872">
    <property type="term" value="F:metal ion binding"/>
    <property type="evidence" value="ECO:0007669"/>
    <property type="project" value="UniProtKB-KW"/>
</dbReference>
<evidence type="ECO:0000256" key="11">
    <source>
        <dbReference type="ARBA" id="ARBA00023134"/>
    </source>
</evidence>
<organism evidence="14 15">
    <name type="scientific">Mojavia pulchra JT2-VF2</name>
    <dbReference type="NCBI Taxonomy" id="287848"/>
    <lineage>
        <taxon>Bacteria</taxon>
        <taxon>Bacillati</taxon>
        <taxon>Cyanobacteriota</taxon>
        <taxon>Cyanophyceae</taxon>
        <taxon>Nostocales</taxon>
        <taxon>Nostocaceae</taxon>
    </lineage>
</organism>
<dbReference type="PANTHER" id="PTHR10903:SF135">
    <property type="entry name" value="TRANSLOCASE OF CHLOROPLAST 120, CHLOROPLASTIC-RELATED"/>
    <property type="match status" value="1"/>
</dbReference>
<keyword evidence="10" id="KW-1133">Transmembrane helix</keyword>
<dbReference type="GO" id="GO:0005525">
    <property type="term" value="F:GTP binding"/>
    <property type="evidence" value="ECO:0007669"/>
    <property type="project" value="UniProtKB-KW"/>
</dbReference>
<dbReference type="GO" id="GO:0016020">
    <property type="term" value="C:membrane"/>
    <property type="evidence" value="ECO:0007669"/>
    <property type="project" value="UniProtKB-SubCell"/>
</dbReference>
<dbReference type="PANTHER" id="PTHR10903">
    <property type="entry name" value="GTPASE, IMAP FAMILY MEMBER-RELATED"/>
    <property type="match status" value="1"/>
</dbReference>